<keyword evidence="2" id="KW-1185">Reference proteome</keyword>
<dbReference type="AlphaFoldDB" id="A0A1M6S1D8"/>
<reference evidence="2" key="1">
    <citation type="submission" date="2016-11" db="EMBL/GenBank/DDBJ databases">
        <authorList>
            <person name="Varghese N."/>
            <person name="Submissions S."/>
        </authorList>
    </citation>
    <scope>NUCLEOTIDE SEQUENCE [LARGE SCALE GENOMIC DNA]</scope>
    <source>
        <strain evidence="2">USBA-503</strain>
    </source>
</reference>
<dbReference type="Proteomes" id="UP000184016">
    <property type="component" value="Unassembled WGS sequence"/>
</dbReference>
<dbReference type="STRING" id="1830138.SAMN05443507_1132"/>
<accession>A0A1M6S1D8</accession>
<evidence type="ECO:0000313" key="1">
    <source>
        <dbReference type="EMBL" id="SHK38642.1"/>
    </source>
</evidence>
<proteinExistence type="predicted"/>
<name>A0A1M6S1D8_9BACL</name>
<protein>
    <submittedName>
        <fullName evidence="1">Uncharacterized protein</fullName>
    </submittedName>
</protein>
<evidence type="ECO:0000313" key="2">
    <source>
        <dbReference type="Proteomes" id="UP000184016"/>
    </source>
</evidence>
<gene>
    <name evidence="1" type="ORF">SAMN05443507_1132</name>
</gene>
<organism evidence="1 2">
    <name type="scientific">Alicyclobacillus tolerans</name>
    <dbReference type="NCBI Taxonomy" id="90970"/>
    <lineage>
        <taxon>Bacteria</taxon>
        <taxon>Bacillati</taxon>
        <taxon>Bacillota</taxon>
        <taxon>Bacilli</taxon>
        <taxon>Bacillales</taxon>
        <taxon>Alicyclobacillaceae</taxon>
        <taxon>Alicyclobacillus</taxon>
    </lineage>
</organism>
<dbReference type="EMBL" id="FRAF01000013">
    <property type="protein sequence ID" value="SHK38642.1"/>
    <property type="molecule type" value="Genomic_DNA"/>
</dbReference>
<sequence length="89" mass="10155">MFMNTFAVETEAHLLTNKILQDIRAGDTRFPTEFEVGKYNFQIRVIKGNSTQIITMVRSPFANTAVGVVYNQNGYVQPLPYSCSWQENC</sequence>